<proteinExistence type="predicted"/>
<accession>A0ABU3Z026</accession>
<protein>
    <submittedName>
        <fullName evidence="2">Uncharacterized protein</fullName>
    </submittedName>
</protein>
<feature type="region of interest" description="Disordered" evidence="1">
    <location>
        <begin position="1"/>
        <end position="44"/>
    </location>
</feature>
<sequence length="61" mass="6625">MHSQIADPASRGNDFPDREAFIDRRGHPGIRAPRDPCFASPSRLPGRQELAGRIGVAGAWS</sequence>
<organism evidence="2 3">
    <name type="scientific">Methanoculleus nereidis</name>
    <dbReference type="NCBI Taxonomy" id="2735141"/>
    <lineage>
        <taxon>Archaea</taxon>
        <taxon>Methanobacteriati</taxon>
        <taxon>Methanobacteriota</taxon>
        <taxon>Stenosarchaea group</taxon>
        <taxon>Methanomicrobia</taxon>
        <taxon>Methanomicrobiales</taxon>
        <taxon>Methanomicrobiaceae</taxon>
        <taxon>Methanoculleus</taxon>
    </lineage>
</organism>
<gene>
    <name evidence="2" type="ORF">HL657_03025</name>
</gene>
<dbReference type="EMBL" id="JABFFQ010000001">
    <property type="protein sequence ID" value="MDV4342163.1"/>
    <property type="molecule type" value="Genomic_DNA"/>
</dbReference>
<keyword evidence="3" id="KW-1185">Reference proteome</keyword>
<reference evidence="2 3" key="1">
    <citation type="submission" date="2020-05" db="EMBL/GenBank/DDBJ databases">
        <title>Isolation and characterization of methanoarchaea from a cold seep at offshore SW Taiwan.</title>
        <authorList>
            <person name="Chen Y.-W."/>
            <person name="Chen S.-C."/>
            <person name="Lai M.-C."/>
        </authorList>
    </citation>
    <scope>NUCLEOTIDE SEQUENCE [LARGE SCALE GENOMIC DNA]</scope>
    <source>
        <strain evidence="2 3">YWC-01</strain>
    </source>
</reference>
<name>A0ABU3Z026_9EURY</name>
<evidence type="ECO:0000256" key="1">
    <source>
        <dbReference type="SAM" id="MobiDB-lite"/>
    </source>
</evidence>
<evidence type="ECO:0000313" key="3">
    <source>
        <dbReference type="Proteomes" id="UP001273768"/>
    </source>
</evidence>
<dbReference type="Proteomes" id="UP001273768">
    <property type="component" value="Unassembled WGS sequence"/>
</dbReference>
<comment type="caution">
    <text evidence="2">The sequence shown here is derived from an EMBL/GenBank/DDBJ whole genome shotgun (WGS) entry which is preliminary data.</text>
</comment>
<feature type="compositionally biased region" description="Basic and acidic residues" evidence="1">
    <location>
        <begin position="14"/>
        <end position="26"/>
    </location>
</feature>
<evidence type="ECO:0000313" key="2">
    <source>
        <dbReference type="EMBL" id="MDV4342163.1"/>
    </source>
</evidence>